<dbReference type="Gene3D" id="3.40.30.10">
    <property type="entry name" value="Glutaredoxin"/>
    <property type="match status" value="1"/>
</dbReference>
<sequence>MKTYLTLFFLLLSTSAFAQEQLTVFYFGASDCGPCNRPDVIESIDKIRANFDSQHTNYDTKLVMVAMDEDIDTGLKYISKYDEWDEISIGSRYHNENTLAHLNNIMIPGVPHIIIFKDTFEVGDYGVEIIKNRELVKNILSGEEIVSWVDGEMKLD</sequence>
<feature type="signal peptide" evidence="1">
    <location>
        <begin position="1"/>
        <end position="18"/>
    </location>
</feature>
<protein>
    <submittedName>
        <fullName evidence="2">Thioredoxin-like domain-containing protein</fullName>
    </submittedName>
</protein>
<dbReference type="EMBL" id="JANDBC010000001">
    <property type="protein sequence ID" value="MCP9290159.1"/>
    <property type="molecule type" value="Genomic_DNA"/>
</dbReference>
<evidence type="ECO:0000256" key="1">
    <source>
        <dbReference type="SAM" id="SignalP"/>
    </source>
</evidence>
<proteinExistence type="predicted"/>
<reference evidence="2" key="1">
    <citation type="submission" date="2022-06" db="EMBL/GenBank/DDBJ databases">
        <title>Gracilimonas sp. CAU 1638 isolated from sea sediment.</title>
        <authorList>
            <person name="Kim W."/>
        </authorList>
    </citation>
    <scope>NUCLEOTIDE SEQUENCE</scope>
    <source>
        <strain evidence="2">CAU 1638</strain>
    </source>
</reference>
<keyword evidence="3" id="KW-1185">Reference proteome</keyword>
<gene>
    <name evidence="2" type="ORF">NM125_01035</name>
</gene>
<dbReference type="InterPro" id="IPR036249">
    <property type="entry name" value="Thioredoxin-like_sf"/>
</dbReference>
<evidence type="ECO:0000313" key="2">
    <source>
        <dbReference type="EMBL" id="MCP9290159.1"/>
    </source>
</evidence>
<feature type="chain" id="PRO_5040964813" evidence="1">
    <location>
        <begin position="19"/>
        <end position="156"/>
    </location>
</feature>
<accession>A0A9X2RF47</accession>
<dbReference type="RefSeq" id="WP_255131984.1">
    <property type="nucleotide sequence ID" value="NZ_JANDBC010000001.1"/>
</dbReference>
<dbReference type="AlphaFoldDB" id="A0A9X2RF47"/>
<evidence type="ECO:0000313" key="3">
    <source>
        <dbReference type="Proteomes" id="UP001139125"/>
    </source>
</evidence>
<comment type="caution">
    <text evidence="2">The sequence shown here is derived from an EMBL/GenBank/DDBJ whole genome shotgun (WGS) entry which is preliminary data.</text>
</comment>
<organism evidence="2 3">
    <name type="scientific">Gracilimonas sediminicola</name>
    <dbReference type="NCBI Taxonomy" id="2952158"/>
    <lineage>
        <taxon>Bacteria</taxon>
        <taxon>Pseudomonadati</taxon>
        <taxon>Balneolota</taxon>
        <taxon>Balneolia</taxon>
        <taxon>Balneolales</taxon>
        <taxon>Balneolaceae</taxon>
        <taxon>Gracilimonas</taxon>
    </lineage>
</organism>
<keyword evidence="1" id="KW-0732">Signal</keyword>
<dbReference type="SUPFAM" id="SSF52833">
    <property type="entry name" value="Thioredoxin-like"/>
    <property type="match status" value="1"/>
</dbReference>
<name>A0A9X2RF47_9BACT</name>
<dbReference type="Proteomes" id="UP001139125">
    <property type="component" value="Unassembled WGS sequence"/>
</dbReference>